<evidence type="ECO:0000313" key="2">
    <source>
        <dbReference type="Proteomes" id="UP000265520"/>
    </source>
</evidence>
<keyword evidence="2" id="KW-1185">Reference proteome</keyword>
<evidence type="ECO:0000313" key="1">
    <source>
        <dbReference type="EMBL" id="MCI80003.1"/>
    </source>
</evidence>
<reference evidence="1 2" key="1">
    <citation type="journal article" date="2018" name="Front. Plant Sci.">
        <title>Red Clover (Trifolium pratense) and Zigzag Clover (T. medium) - A Picture of Genomic Similarities and Differences.</title>
        <authorList>
            <person name="Dluhosova J."/>
            <person name="Istvanek J."/>
            <person name="Nedelnik J."/>
            <person name="Repkova J."/>
        </authorList>
    </citation>
    <scope>NUCLEOTIDE SEQUENCE [LARGE SCALE GENOMIC DNA]</scope>
    <source>
        <strain evidence="2">cv. 10/8</strain>
        <tissue evidence="1">Leaf</tissue>
    </source>
</reference>
<name>A0A392UXT8_9FABA</name>
<sequence length="18" mass="1874">MASSSTVPMRTYGNGAFP</sequence>
<accession>A0A392UXT8</accession>
<dbReference type="EMBL" id="LXQA010985793">
    <property type="protein sequence ID" value="MCI80003.1"/>
    <property type="molecule type" value="Genomic_DNA"/>
</dbReference>
<organism evidence="1 2">
    <name type="scientific">Trifolium medium</name>
    <dbReference type="NCBI Taxonomy" id="97028"/>
    <lineage>
        <taxon>Eukaryota</taxon>
        <taxon>Viridiplantae</taxon>
        <taxon>Streptophyta</taxon>
        <taxon>Embryophyta</taxon>
        <taxon>Tracheophyta</taxon>
        <taxon>Spermatophyta</taxon>
        <taxon>Magnoliopsida</taxon>
        <taxon>eudicotyledons</taxon>
        <taxon>Gunneridae</taxon>
        <taxon>Pentapetalae</taxon>
        <taxon>rosids</taxon>
        <taxon>fabids</taxon>
        <taxon>Fabales</taxon>
        <taxon>Fabaceae</taxon>
        <taxon>Papilionoideae</taxon>
        <taxon>50 kb inversion clade</taxon>
        <taxon>NPAAA clade</taxon>
        <taxon>Hologalegina</taxon>
        <taxon>IRL clade</taxon>
        <taxon>Trifolieae</taxon>
        <taxon>Trifolium</taxon>
    </lineage>
</organism>
<proteinExistence type="predicted"/>
<comment type="caution">
    <text evidence="1">The sequence shown here is derived from an EMBL/GenBank/DDBJ whole genome shotgun (WGS) entry which is preliminary data.</text>
</comment>
<dbReference type="Proteomes" id="UP000265520">
    <property type="component" value="Unassembled WGS sequence"/>
</dbReference>
<protein>
    <submittedName>
        <fullName evidence="1">Uncharacterized protein</fullName>
    </submittedName>
</protein>
<dbReference type="AlphaFoldDB" id="A0A392UXT8"/>
<feature type="non-terminal residue" evidence="1">
    <location>
        <position position="18"/>
    </location>
</feature>